<keyword evidence="1 5" id="KW-0489">Methyltransferase</keyword>
<dbReference type="CDD" id="cd02440">
    <property type="entry name" value="AdoMet_MTases"/>
    <property type="match status" value="1"/>
</dbReference>
<feature type="binding site" evidence="5">
    <location>
        <begin position="119"/>
        <end position="123"/>
    </location>
    <ligand>
        <name>S-adenosyl-L-methionine</name>
        <dbReference type="ChEBI" id="CHEBI:59789"/>
    </ligand>
</feature>
<evidence type="ECO:0000313" key="9">
    <source>
        <dbReference type="Proteomes" id="UP000766336"/>
    </source>
</evidence>
<dbReference type="Gene3D" id="3.40.50.150">
    <property type="entry name" value="Vaccinia Virus protein VP39"/>
    <property type="match status" value="1"/>
</dbReference>
<dbReference type="NCBIfam" id="TIGR00536">
    <property type="entry name" value="hemK_fam"/>
    <property type="match status" value="1"/>
</dbReference>
<name>A0ABS5QHG8_9PROT</name>
<protein>
    <recommendedName>
        <fullName evidence="5">Release factor glutamine methyltransferase</fullName>
        <shortName evidence="5">RF MTase</shortName>
        <ecNumber evidence="5">2.1.1.297</ecNumber>
    </recommendedName>
    <alternativeName>
        <fullName evidence="5">N5-glutamine methyltransferase PrmC</fullName>
    </alternativeName>
    <alternativeName>
        <fullName evidence="5">Protein-(glutamine-N5) MTase PrmC</fullName>
    </alternativeName>
    <alternativeName>
        <fullName evidence="5">Protein-glutamine N-methyltransferase PrmC</fullName>
    </alternativeName>
</protein>
<dbReference type="EMBL" id="JAHCDA010000004">
    <property type="protein sequence ID" value="MBS7813081.1"/>
    <property type="molecule type" value="Genomic_DNA"/>
</dbReference>
<dbReference type="HAMAP" id="MF_02126">
    <property type="entry name" value="RF_methyltr_PrmC"/>
    <property type="match status" value="1"/>
</dbReference>
<dbReference type="InterPro" id="IPR004556">
    <property type="entry name" value="HemK-like"/>
</dbReference>
<proteinExistence type="inferred from homology"/>
<dbReference type="SUPFAM" id="SSF53335">
    <property type="entry name" value="S-adenosyl-L-methionine-dependent methyltransferases"/>
    <property type="match status" value="1"/>
</dbReference>
<dbReference type="Proteomes" id="UP000766336">
    <property type="component" value="Unassembled WGS sequence"/>
</dbReference>
<dbReference type="GO" id="GO:0102559">
    <property type="term" value="F:peptide chain release factor N(5)-glutamine methyltransferase activity"/>
    <property type="evidence" value="ECO:0007669"/>
    <property type="project" value="UniProtKB-EC"/>
</dbReference>
<evidence type="ECO:0000256" key="4">
    <source>
        <dbReference type="ARBA" id="ARBA00048391"/>
    </source>
</evidence>
<dbReference type="PROSITE" id="PS00092">
    <property type="entry name" value="N6_MTASE"/>
    <property type="match status" value="1"/>
</dbReference>
<evidence type="ECO:0000256" key="3">
    <source>
        <dbReference type="ARBA" id="ARBA00022691"/>
    </source>
</evidence>
<evidence type="ECO:0000259" key="6">
    <source>
        <dbReference type="Pfam" id="PF05175"/>
    </source>
</evidence>
<evidence type="ECO:0000256" key="5">
    <source>
        <dbReference type="HAMAP-Rule" id="MF_02126"/>
    </source>
</evidence>
<dbReference type="Gene3D" id="1.10.8.10">
    <property type="entry name" value="DNA helicase RuvA subunit, C-terminal domain"/>
    <property type="match status" value="1"/>
</dbReference>
<dbReference type="InterPro" id="IPR019874">
    <property type="entry name" value="RF_methyltr_PrmC"/>
</dbReference>
<gene>
    <name evidence="5 8" type="primary">prmC</name>
    <name evidence="8" type="ORF">KHU32_19205</name>
</gene>
<keyword evidence="3 5" id="KW-0949">S-adenosyl-L-methionine</keyword>
<dbReference type="InterPro" id="IPR002052">
    <property type="entry name" value="DNA_methylase_N6_adenine_CS"/>
</dbReference>
<accession>A0ABS5QHG8</accession>
<comment type="similarity">
    <text evidence="5">Belongs to the protein N5-glutamine methyltransferase family. PrmC subfamily.</text>
</comment>
<organism evidence="8 9">
    <name type="scientific">Roseococcus pinisoli</name>
    <dbReference type="NCBI Taxonomy" id="2835040"/>
    <lineage>
        <taxon>Bacteria</taxon>
        <taxon>Pseudomonadati</taxon>
        <taxon>Pseudomonadota</taxon>
        <taxon>Alphaproteobacteria</taxon>
        <taxon>Acetobacterales</taxon>
        <taxon>Roseomonadaceae</taxon>
        <taxon>Roseococcus</taxon>
    </lineage>
</organism>
<sequence>MTTVGALLCQGGRDLREAGIAESRREARLLLAGALDATIETLLRDPRADVPTEAAERFHGLLARRVAREPMARLLGHAGFWTLELEVGPQTLIPRADSETLIEALVERGLSPRRILDLGTGTGCLLLAALAEFPDAWGLGVDLVPEAAALAARNAARNGLKGRASFAVGRWAEAMSGTFDVVLSNPPYIESAVIDGLMPEVSRHEPASALDGGADGLDAYREIVAQLPRLLAPGGIAVLELGQGQGPDVAKLAEAAGLHVLGARDDLGGIARAMLLSQAQKPVGGPNDPV</sequence>
<evidence type="ECO:0000313" key="8">
    <source>
        <dbReference type="EMBL" id="MBS7813081.1"/>
    </source>
</evidence>
<comment type="function">
    <text evidence="5">Methylates the class 1 translation termination release factors RF1/PrfA and RF2/PrfB on the glutamine residue of the universally conserved GGQ motif.</text>
</comment>
<feature type="binding site" evidence="5">
    <location>
        <position position="185"/>
    </location>
    <ligand>
        <name>S-adenosyl-L-methionine</name>
        <dbReference type="ChEBI" id="CHEBI:59789"/>
    </ligand>
</feature>
<feature type="domain" description="Methyltransferase small" evidence="6">
    <location>
        <begin position="98"/>
        <end position="191"/>
    </location>
</feature>
<keyword evidence="9" id="KW-1185">Reference proteome</keyword>
<evidence type="ECO:0000256" key="1">
    <source>
        <dbReference type="ARBA" id="ARBA00022603"/>
    </source>
</evidence>
<dbReference type="EC" id="2.1.1.297" evidence="5"/>
<comment type="catalytic activity">
    <reaction evidence="4 5">
        <text>L-glutaminyl-[peptide chain release factor] + S-adenosyl-L-methionine = N(5)-methyl-L-glutaminyl-[peptide chain release factor] + S-adenosyl-L-homocysteine + H(+)</text>
        <dbReference type="Rhea" id="RHEA:42896"/>
        <dbReference type="Rhea" id="RHEA-COMP:10271"/>
        <dbReference type="Rhea" id="RHEA-COMP:10272"/>
        <dbReference type="ChEBI" id="CHEBI:15378"/>
        <dbReference type="ChEBI" id="CHEBI:30011"/>
        <dbReference type="ChEBI" id="CHEBI:57856"/>
        <dbReference type="ChEBI" id="CHEBI:59789"/>
        <dbReference type="ChEBI" id="CHEBI:61891"/>
        <dbReference type="EC" id="2.1.1.297"/>
    </reaction>
</comment>
<dbReference type="InterPro" id="IPR040758">
    <property type="entry name" value="PrmC_N"/>
</dbReference>
<feature type="domain" description="Release factor glutamine methyltransferase N-terminal" evidence="7">
    <location>
        <begin position="8"/>
        <end position="76"/>
    </location>
</feature>
<dbReference type="PANTHER" id="PTHR18895:SF74">
    <property type="entry name" value="MTRF1L RELEASE FACTOR GLUTAMINE METHYLTRANSFERASE"/>
    <property type="match status" value="1"/>
</dbReference>
<dbReference type="InterPro" id="IPR050320">
    <property type="entry name" value="N5-glutamine_MTase"/>
</dbReference>
<dbReference type="RefSeq" id="WP_213671782.1">
    <property type="nucleotide sequence ID" value="NZ_JAHCDA010000004.1"/>
</dbReference>
<dbReference type="InterPro" id="IPR029063">
    <property type="entry name" value="SAM-dependent_MTases_sf"/>
</dbReference>
<feature type="binding site" evidence="5">
    <location>
        <position position="171"/>
    </location>
    <ligand>
        <name>S-adenosyl-L-methionine</name>
        <dbReference type="ChEBI" id="CHEBI:59789"/>
    </ligand>
</feature>
<evidence type="ECO:0000259" key="7">
    <source>
        <dbReference type="Pfam" id="PF17827"/>
    </source>
</evidence>
<dbReference type="PANTHER" id="PTHR18895">
    <property type="entry name" value="HEMK METHYLTRANSFERASE"/>
    <property type="match status" value="1"/>
</dbReference>
<dbReference type="Pfam" id="PF17827">
    <property type="entry name" value="PrmC_N"/>
    <property type="match status" value="1"/>
</dbReference>
<feature type="binding site" evidence="5">
    <location>
        <begin position="185"/>
        <end position="188"/>
    </location>
    <ligand>
        <name>substrate</name>
    </ligand>
</feature>
<reference evidence="8 9" key="1">
    <citation type="submission" date="2021-05" db="EMBL/GenBank/DDBJ databases">
        <title>Roseococcus sp. XZZS9, whole genome shotgun sequencing project.</title>
        <authorList>
            <person name="Zhao G."/>
            <person name="Shen L."/>
        </authorList>
    </citation>
    <scope>NUCLEOTIDE SEQUENCE [LARGE SCALE GENOMIC DNA]</scope>
    <source>
        <strain evidence="8 9">XZZS9</strain>
    </source>
</reference>
<comment type="caution">
    <text evidence="8">The sequence shown here is derived from an EMBL/GenBank/DDBJ whole genome shotgun (WGS) entry which is preliminary data.</text>
</comment>
<dbReference type="GO" id="GO:0032259">
    <property type="term" value="P:methylation"/>
    <property type="evidence" value="ECO:0007669"/>
    <property type="project" value="UniProtKB-KW"/>
</dbReference>
<dbReference type="NCBIfam" id="TIGR03534">
    <property type="entry name" value="RF_mod_PrmC"/>
    <property type="match status" value="1"/>
</dbReference>
<dbReference type="InterPro" id="IPR007848">
    <property type="entry name" value="Small_mtfrase_dom"/>
</dbReference>
<feature type="binding site" evidence="5">
    <location>
        <position position="142"/>
    </location>
    <ligand>
        <name>S-adenosyl-L-methionine</name>
        <dbReference type="ChEBI" id="CHEBI:59789"/>
    </ligand>
</feature>
<dbReference type="Pfam" id="PF05175">
    <property type="entry name" value="MTS"/>
    <property type="match status" value="1"/>
</dbReference>
<keyword evidence="2 5" id="KW-0808">Transferase</keyword>
<evidence type="ECO:0000256" key="2">
    <source>
        <dbReference type="ARBA" id="ARBA00022679"/>
    </source>
</evidence>